<dbReference type="PANTHER" id="PTHR43943">
    <property type="entry name" value="DEHYDROGENASE/REDUCTASE (SDR FAMILY) MEMBER 4"/>
    <property type="match status" value="1"/>
</dbReference>
<dbReference type="InterPro" id="IPR002347">
    <property type="entry name" value="SDR_fam"/>
</dbReference>
<evidence type="ECO:0000256" key="2">
    <source>
        <dbReference type="ARBA" id="ARBA00023002"/>
    </source>
</evidence>
<dbReference type="SUPFAM" id="SSF51735">
    <property type="entry name" value="NAD(P)-binding Rossmann-fold domains"/>
    <property type="match status" value="1"/>
</dbReference>
<dbReference type="GO" id="GO:0016491">
    <property type="term" value="F:oxidoreductase activity"/>
    <property type="evidence" value="ECO:0007669"/>
    <property type="project" value="UniProtKB-KW"/>
</dbReference>
<gene>
    <name evidence="3" type="ORF">SAMN07250955_1094</name>
</gene>
<dbReference type="PANTHER" id="PTHR43943:SF17">
    <property type="entry name" value="3-PHENYLPROPIONATE-DIHYDRODIOL_CINNAMIC ACID-DIHYDRODIOL DEHYDROGENASE"/>
    <property type="match status" value="1"/>
</dbReference>
<dbReference type="EMBL" id="FYEH01000009">
    <property type="protein sequence ID" value="SNB71926.1"/>
    <property type="molecule type" value="Genomic_DNA"/>
</dbReference>
<dbReference type="Pfam" id="PF13561">
    <property type="entry name" value="adh_short_C2"/>
    <property type="match status" value="1"/>
</dbReference>
<accession>A0A212RHN4</accession>
<dbReference type="RefSeq" id="WP_088561953.1">
    <property type="nucleotide sequence ID" value="NZ_FYEH01000009.1"/>
</dbReference>
<dbReference type="PRINTS" id="PR00081">
    <property type="entry name" value="GDHRDH"/>
</dbReference>
<protein>
    <submittedName>
        <fullName evidence="3">3-oxoacyl-[acyl-carrier protein] reductase</fullName>
    </submittedName>
</protein>
<evidence type="ECO:0000256" key="1">
    <source>
        <dbReference type="ARBA" id="ARBA00006484"/>
    </source>
</evidence>
<name>A0A212RHN4_9PROT</name>
<sequence length="253" mass="26559">MDLGLAGLRALVTGGSKGIGRASALTLAQEGCGIAICARNQAEIDSVVAAAKAKGVPAIGQSVDVSKKEALTAWIAASAEALGGIDILVLNVSALDMGQGEEAWQAEFEIDLMHTVRALEAALPHLERSAHPAVIIVSSVSGLEFDFTSAAYGTFKAALIHYASRMASALAEKHIRVNTVSPGNTYFEGGIWQRIEREMPDLFKTAMGLNPFGRMATDQEIANAVVFLASPASSFTTGVNLVVDGALTRRVQY</sequence>
<organism evidence="3 4">
    <name type="scientific">Arboricoccus pini</name>
    <dbReference type="NCBI Taxonomy" id="1963835"/>
    <lineage>
        <taxon>Bacteria</taxon>
        <taxon>Pseudomonadati</taxon>
        <taxon>Pseudomonadota</taxon>
        <taxon>Alphaproteobacteria</taxon>
        <taxon>Geminicoccales</taxon>
        <taxon>Geminicoccaceae</taxon>
        <taxon>Arboricoccus</taxon>
    </lineage>
</organism>
<dbReference type="FunFam" id="3.40.50.720:FF:000084">
    <property type="entry name" value="Short-chain dehydrogenase reductase"/>
    <property type="match status" value="1"/>
</dbReference>
<keyword evidence="2" id="KW-0560">Oxidoreductase</keyword>
<dbReference type="OrthoDB" id="9793325at2"/>
<dbReference type="InterPro" id="IPR036291">
    <property type="entry name" value="NAD(P)-bd_dom_sf"/>
</dbReference>
<evidence type="ECO:0000313" key="3">
    <source>
        <dbReference type="EMBL" id="SNB71926.1"/>
    </source>
</evidence>
<proteinExistence type="inferred from homology"/>
<reference evidence="3 4" key="1">
    <citation type="submission" date="2017-06" db="EMBL/GenBank/DDBJ databases">
        <authorList>
            <person name="Kim H.J."/>
            <person name="Triplett B.A."/>
        </authorList>
    </citation>
    <scope>NUCLEOTIDE SEQUENCE [LARGE SCALE GENOMIC DNA]</scope>
    <source>
        <strain evidence="3 4">B29T1</strain>
    </source>
</reference>
<evidence type="ECO:0000313" key="4">
    <source>
        <dbReference type="Proteomes" id="UP000197065"/>
    </source>
</evidence>
<keyword evidence="4" id="KW-1185">Reference proteome</keyword>
<comment type="similarity">
    <text evidence="1">Belongs to the short-chain dehydrogenases/reductases (SDR) family.</text>
</comment>
<dbReference type="AlphaFoldDB" id="A0A212RHN4"/>
<dbReference type="Proteomes" id="UP000197065">
    <property type="component" value="Unassembled WGS sequence"/>
</dbReference>
<dbReference type="Gene3D" id="3.40.50.720">
    <property type="entry name" value="NAD(P)-binding Rossmann-like Domain"/>
    <property type="match status" value="1"/>
</dbReference>